<dbReference type="Proteomes" id="UP000695562">
    <property type="component" value="Unassembled WGS sequence"/>
</dbReference>
<proteinExistence type="predicted"/>
<sequence length="83" mass="9258">MFVFDADVIIHECGVPPIHTSVEALNSLPESTKEKLWVVHTSKIPEKIDITNRNGTTMTIPVTGLKTPKVGLENTMRIQDPYI</sequence>
<evidence type="ECO:0000313" key="2">
    <source>
        <dbReference type="Proteomes" id="UP000695562"/>
    </source>
</evidence>
<keyword evidence="2" id="KW-1185">Reference proteome</keyword>
<accession>A0A8J4V8E9</accession>
<evidence type="ECO:0000313" key="1">
    <source>
        <dbReference type="EMBL" id="KAF2074969.1"/>
    </source>
</evidence>
<reference evidence="1" key="1">
    <citation type="submission" date="2020-01" db="EMBL/GenBank/DDBJ databases">
        <title>Development of genomics and gene disruption for Polysphondylium violaceum indicates a role for the polyketide synthase stlB in stalk morphogenesis.</title>
        <authorList>
            <person name="Narita B."/>
            <person name="Kawabe Y."/>
            <person name="Kin K."/>
            <person name="Saito T."/>
            <person name="Gibbs R."/>
            <person name="Kuspa A."/>
            <person name="Muzny D."/>
            <person name="Queller D."/>
            <person name="Richards S."/>
            <person name="Strassman J."/>
            <person name="Sucgang R."/>
            <person name="Worley K."/>
            <person name="Schaap P."/>
        </authorList>
    </citation>
    <scope>NUCLEOTIDE SEQUENCE</scope>
    <source>
        <strain evidence="1">QSvi11</strain>
    </source>
</reference>
<protein>
    <submittedName>
        <fullName evidence="1">Uncharacterized protein</fullName>
    </submittedName>
</protein>
<dbReference type="AlphaFoldDB" id="A0A8J4V8E9"/>
<gene>
    <name evidence="1" type="ORF">CYY_003708</name>
</gene>
<comment type="caution">
    <text evidence="1">The sequence shown here is derived from an EMBL/GenBank/DDBJ whole genome shotgun (WGS) entry which is preliminary data.</text>
</comment>
<dbReference type="EMBL" id="AJWJ01000120">
    <property type="protein sequence ID" value="KAF2074969.1"/>
    <property type="molecule type" value="Genomic_DNA"/>
</dbReference>
<organism evidence="1 2">
    <name type="scientific">Polysphondylium violaceum</name>
    <dbReference type="NCBI Taxonomy" id="133409"/>
    <lineage>
        <taxon>Eukaryota</taxon>
        <taxon>Amoebozoa</taxon>
        <taxon>Evosea</taxon>
        <taxon>Eumycetozoa</taxon>
        <taxon>Dictyostelia</taxon>
        <taxon>Dictyosteliales</taxon>
        <taxon>Dictyosteliaceae</taxon>
        <taxon>Polysphondylium</taxon>
    </lineage>
</organism>
<name>A0A8J4V8E9_9MYCE</name>